<dbReference type="EMBL" id="BK032645">
    <property type="protein sequence ID" value="DAF52955.1"/>
    <property type="molecule type" value="Genomic_DNA"/>
</dbReference>
<sequence>MDIVKAVLTQPCRAKALAALRVVNLTLKEAEILQSIYLDGLTAEETAERLYMSASNVSKIKQRAKQKCEKVFNEGGY</sequence>
<dbReference type="GO" id="GO:0006352">
    <property type="term" value="P:DNA-templated transcription initiation"/>
    <property type="evidence" value="ECO:0007669"/>
    <property type="project" value="InterPro"/>
</dbReference>
<evidence type="ECO:0000259" key="1">
    <source>
        <dbReference type="Pfam" id="PF04545"/>
    </source>
</evidence>
<proteinExistence type="predicted"/>
<organism evidence="2">
    <name type="scientific">Phage sp. ctPjm15</name>
    <dbReference type="NCBI Taxonomy" id="2828006"/>
    <lineage>
        <taxon>Viruses</taxon>
    </lineage>
</organism>
<dbReference type="Pfam" id="PF04545">
    <property type="entry name" value="Sigma70_r4"/>
    <property type="match status" value="1"/>
</dbReference>
<name>A0A8S5SQ73_9VIRU</name>
<dbReference type="InterPro" id="IPR036388">
    <property type="entry name" value="WH-like_DNA-bd_sf"/>
</dbReference>
<dbReference type="Gene3D" id="1.10.10.10">
    <property type="entry name" value="Winged helix-like DNA-binding domain superfamily/Winged helix DNA-binding domain"/>
    <property type="match status" value="1"/>
</dbReference>
<feature type="domain" description="RNA polymerase sigma-70 region 4" evidence="1">
    <location>
        <begin position="25"/>
        <end position="68"/>
    </location>
</feature>
<dbReference type="SUPFAM" id="SSF88659">
    <property type="entry name" value="Sigma3 and sigma4 domains of RNA polymerase sigma factors"/>
    <property type="match status" value="1"/>
</dbReference>
<evidence type="ECO:0000313" key="2">
    <source>
        <dbReference type="EMBL" id="DAF52955.1"/>
    </source>
</evidence>
<dbReference type="InterPro" id="IPR013324">
    <property type="entry name" value="RNA_pol_sigma_r3/r4-like"/>
</dbReference>
<dbReference type="GO" id="GO:0003700">
    <property type="term" value="F:DNA-binding transcription factor activity"/>
    <property type="evidence" value="ECO:0007669"/>
    <property type="project" value="InterPro"/>
</dbReference>
<dbReference type="InterPro" id="IPR007630">
    <property type="entry name" value="RNA_pol_sigma70_r4"/>
</dbReference>
<accession>A0A8S5SQ73</accession>
<reference evidence="2" key="1">
    <citation type="journal article" date="2021" name="Proc. Natl. Acad. Sci. U.S.A.">
        <title>A Catalog of Tens of Thousands of Viruses from Human Metagenomes Reveals Hidden Associations with Chronic Diseases.</title>
        <authorList>
            <person name="Tisza M.J."/>
            <person name="Buck C.B."/>
        </authorList>
    </citation>
    <scope>NUCLEOTIDE SEQUENCE</scope>
    <source>
        <strain evidence="2">CtPjm15</strain>
    </source>
</reference>
<protein>
    <submittedName>
        <fullName evidence="2">RNA polymerase sigma factor</fullName>
    </submittedName>
</protein>